<keyword evidence="4 5" id="KW-0560">Oxidoreductase</keyword>
<gene>
    <name evidence="5 8" type="primary">pdxH</name>
    <name evidence="8" type="ORF">C4F40_06690</name>
</gene>
<keyword evidence="9" id="KW-1185">Reference proteome</keyword>
<dbReference type="Proteomes" id="UP000618319">
    <property type="component" value="Unassembled WGS sequence"/>
</dbReference>
<evidence type="ECO:0000256" key="5">
    <source>
        <dbReference type="HAMAP-Rule" id="MF_01629"/>
    </source>
</evidence>
<protein>
    <recommendedName>
        <fullName evidence="5">Pyridoxine/pyridoxamine 5'-phosphate oxidase</fullName>
        <ecNumber evidence="5">1.4.3.5</ecNumber>
    </recommendedName>
    <alternativeName>
        <fullName evidence="5">PNP/PMP oxidase</fullName>
        <shortName evidence="5">PNPOx</shortName>
    </alternativeName>
    <alternativeName>
        <fullName evidence="5">Pyridoxal 5'-phosphate synthase</fullName>
    </alternativeName>
</protein>
<evidence type="ECO:0000313" key="9">
    <source>
        <dbReference type="Proteomes" id="UP000618319"/>
    </source>
</evidence>
<keyword evidence="5" id="KW-0664">Pyridoxine biosynthesis</keyword>
<organism evidence="8 9">
    <name type="scientific">Sphingobacterium pedocola</name>
    <dbReference type="NCBI Taxonomy" id="2082722"/>
    <lineage>
        <taxon>Bacteria</taxon>
        <taxon>Pseudomonadati</taxon>
        <taxon>Bacteroidota</taxon>
        <taxon>Sphingobacteriia</taxon>
        <taxon>Sphingobacteriales</taxon>
        <taxon>Sphingobacteriaceae</taxon>
        <taxon>Sphingobacterium</taxon>
    </lineage>
</organism>
<feature type="binding site" evidence="5">
    <location>
        <begin position="196"/>
        <end position="198"/>
    </location>
    <ligand>
        <name>substrate</name>
    </ligand>
</feature>
<evidence type="ECO:0000256" key="3">
    <source>
        <dbReference type="ARBA" id="ARBA00022643"/>
    </source>
</evidence>
<feature type="binding site" evidence="5">
    <location>
        <begin position="65"/>
        <end position="70"/>
    </location>
    <ligand>
        <name>FMN</name>
        <dbReference type="ChEBI" id="CHEBI:58210"/>
    </ligand>
</feature>
<feature type="binding site" evidence="5">
    <location>
        <position position="87"/>
    </location>
    <ligand>
        <name>FMN</name>
        <dbReference type="ChEBI" id="CHEBI:58210"/>
    </ligand>
</feature>
<feature type="domain" description="Pyridoxamine 5'-phosphate oxidase N-terminal" evidence="6">
    <location>
        <begin position="38"/>
        <end position="159"/>
    </location>
</feature>
<evidence type="ECO:0000313" key="8">
    <source>
        <dbReference type="EMBL" id="MBE8720406.1"/>
    </source>
</evidence>
<comment type="similarity">
    <text evidence="1 5">Belongs to the pyridoxamine 5'-phosphate oxidase family.</text>
</comment>
<dbReference type="PROSITE" id="PS01064">
    <property type="entry name" value="PYRIDOX_OXIDASE"/>
    <property type="match status" value="1"/>
</dbReference>
<proteinExistence type="inferred from homology"/>
<dbReference type="PANTHER" id="PTHR10851">
    <property type="entry name" value="PYRIDOXINE-5-PHOSPHATE OXIDASE"/>
    <property type="match status" value="1"/>
</dbReference>
<feature type="binding site" evidence="5">
    <location>
        <position position="190"/>
    </location>
    <ligand>
        <name>FMN</name>
        <dbReference type="ChEBI" id="CHEBI:58210"/>
    </ligand>
</feature>
<dbReference type="PIRSF" id="PIRSF000190">
    <property type="entry name" value="Pyd_amn-ph_oxd"/>
    <property type="match status" value="1"/>
</dbReference>
<evidence type="ECO:0000256" key="2">
    <source>
        <dbReference type="ARBA" id="ARBA00022630"/>
    </source>
</evidence>
<comment type="caution">
    <text evidence="5">Lacks conserved residue(s) required for the propagation of feature annotation.</text>
</comment>
<dbReference type="InterPro" id="IPR011576">
    <property type="entry name" value="Pyridox_Oxase_N"/>
</dbReference>
<dbReference type="NCBIfam" id="NF004231">
    <property type="entry name" value="PRK05679.1"/>
    <property type="match status" value="1"/>
</dbReference>
<dbReference type="Pfam" id="PF01243">
    <property type="entry name" value="PNPOx_N"/>
    <property type="match status" value="1"/>
</dbReference>
<evidence type="ECO:0000256" key="1">
    <source>
        <dbReference type="ARBA" id="ARBA00007301"/>
    </source>
</evidence>
<comment type="caution">
    <text evidence="8">The sequence shown here is derived from an EMBL/GenBank/DDBJ whole genome shotgun (WGS) entry which is preliminary data.</text>
</comment>
<feature type="binding site" evidence="5">
    <location>
        <position position="70"/>
    </location>
    <ligand>
        <name>substrate</name>
    </ligand>
</feature>
<comment type="subunit">
    <text evidence="5">Homodimer.</text>
</comment>
<dbReference type="InterPro" id="IPR019740">
    <property type="entry name" value="Pyridox_Oxase_CS"/>
</dbReference>
<dbReference type="NCBIfam" id="TIGR00558">
    <property type="entry name" value="pdxH"/>
    <property type="match status" value="1"/>
</dbReference>
<keyword evidence="3 5" id="KW-0288">FMN</keyword>
<dbReference type="RefSeq" id="WP_196938089.1">
    <property type="nucleotide sequence ID" value="NZ_MU158689.1"/>
</dbReference>
<evidence type="ECO:0000259" key="7">
    <source>
        <dbReference type="Pfam" id="PF10590"/>
    </source>
</evidence>
<dbReference type="EMBL" id="PSKQ01000017">
    <property type="protein sequence ID" value="MBE8720406.1"/>
    <property type="molecule type" value="Genomic_DNA"/>
</dbReference>
<comment type="catalytic activity">
    <reaction evidence="5">
        <text>pyridoxamine 5'-phosphate + O2 + H2O = pyridoxal 5'-phosphate + H2O2 + NH4(+)</text>
        <dbReference type="Rhea" id="RHEA:15817"/>
        <dbReference type="ChEBI" id="CHEBI:15377"/>
        <dbReference type="ChEBI" id="CHEBI:15379"/>
        <dbReference type="ChEBI" id="CHEBI:16240"/>
        <dbReference type="ChEBI" id="CHEBI:28938"/>
        <dbReference type="ChEBI" id="CHEBI:58451"/>
        <dbReference type="ChEBI" id="CHEBI:597326"/>
        <dbReference type="EC" id="1.4.3.5"/>
    </reaction>
</comment>
<reference evidence="8 9" key="1">
    <citation type="submission" date="2018-02" db="EMBL/GenBank/DDBJ databases">
        <title>Sphingobacterium KA21.</title>
        <authorList>
            <person name="Vasarhelyi B.M."/>
            <person name="Deshmukh S."/>
            <person name="Balint B."/>
            <person name="Kukolya J."/>
        </authorList>
    </citation>
    <scope>NUCLEOTIDE SEQUENCE [LARGE SCALE GENOMIC DNA]</scope>
    <source>
        <strain evidence="8 9">Ka21</strain>
    </source>
</reference>
<dbReference type="HAMAP" id="MF_01629">
    <property type="entry name" value="PdxH"/>
    <property type="match status" value="1"/>
</dbReference>
<accession>A0ABR9T4Y5</accession>
<comment type="cofactor">
    <cofactor evidence="5">
        <name>FMN</name>
        <dbReference type="ChEBI" id="CHEBI:58210"/>
    </cofactor>
    <text evidence="5">Binds 1 FMN per subunit.</text>
</comment>
<dbReference type="EC" id="1.4.3.5" evidence="5"/>
<dbReference type="InterPro" id="IPR012349">
    <property type="entry name" value="Split_barrel_FMN-bd"/>
</dbReference>
<comment type="function">
    <text evidence="5">Catalyzes the oxidation of either pyridoxine 5'-phosphate (PNP) or pyridoxamine 5'-phosphate (PMP) into pyridoxal 5'-phosphate (PLP).</text>
</comment>
<comment type="catalytic activity">
    <reaction evidence="5">
        <text>pyridoxine 5'-phosphate + O2 = pyridoxal 5'-phosphate + H2O2</text>
        <dbReference type="Rhea" id="RHEA:15149"/>
        <dbReference type="ChEBI" id="CHEBI:15379"/>
        <dbReference type="ChEBI" id="CHEBI:16240"/>
        <dbReference type="ChEBI" id="CHEBI:58589"/>
        <dbReference type="ChEBI" id="CHEBI:597326"/>
        <dbReference type="EC" id="1.4.3.5"/>
    </reaction>
</comment>
<feature type="binding site" evidence="5">
    <location>
        <position position="200"/>
    </location>
    <ligand>
        <name>FMN</name>
        <dbReference type="ChEBI" id="CHEBI:58210"/>
    </ligand>
</feature>
<keyword evidence="2 5" id="KW-0285">Flavoprotein</keyword>
<name>A0ABR9T4Y5_9SPHI</name>
<dbReference type="Gene3D" id="2.30.110.10">
    <property type="entry name" value="Electron Transport, Fmn-binding Protein, Chain A"/>
    <property type="match status" value="1"/>
</dbReference>
<feature type="binding site" evidence="5">
    <location>
        <position position="127"/>
    </location>
    <ligand>
        <name>substrate</name>
    </ligand>
</feature>
<feature type="binding site" evidence="5">
    <location>
        <begin position="144"/>
        <end position="145"/>
    </location>
    <ligand>
        <name>FMN</name>
        <dbReference type="ChEBI" id="CHEBI:58210"/>
    </ligand>
</feature>
<comment type="pathway">
    <text evidence="5">Cofactor metabolism; pyridoxal 5'-phosphate salvage; pyridoxal 5'-phosphate from pyridoxine 5'-phosphate: step 1/1.</text>
</comment>
<dbReference type="InterPro" id="IPR019576">
    <property type="entry name" value="Pyridoxamine_oxidase_dimer_C"/>
</dbReference>
<feature type="binding site" evidence="5">
    <location>
        <position position="109"/>
    </location>
    <ligand>
        <name>FMN</name>
        <dbReference type="ChEBI" id="CHEBI:58210"/>
    </ligand>
</feature>
<sequence length="217" mass="25005">MAIEHKDIAAIREDYVKGILSEAEMKADPLKQFKVWFDQALDAKVIEPNAMALSTISADGFPSSRIVLLKDLQHDGLRFFTNYQSQKGKDLVNCNRVSVLFFWAELQRQIRIEGCVNKLSVADSDEYFASRPRGSRIGAWSSPQSSVIPDRGFLEKIVQDFTNDFENSEEIPRPDFWGGYVVKPVKFEFWQGRSSRLHDRIQYTLENKKWVINRLAP</sequence>
<evidence type="ECO:0000259" key="6">
    <source>
        <dbReference type="Pfam" id="PF01243"/>
    </source>
</evidence>
<feature type="binding site" evidence="5">
    <location>
        <position position="131"/>
    </location>
    <ligand>
        <name>substrate</name>
    </ligand>
</feature>
<evidence type="ECO:0000256" key="4">
    <source>
        <dbReference type="ARBA" id="ARBA00023002"/>
    </source>
</evidence>
<comment type="pathway">
    <text evidence="5">Cofactor metabolism; pyridoxal 5'-phosphate salvage; pyridoxal 5'-phosphate from pyridoxamine 5'-phosphate: step 1/1.</text>
</comment>
<dbReference type="SUPFAM" id="SSF50475">
    <property type="entry name" value="FMN-binding split barrel"/>
    <property type="match status" value="1"/>
</dbReference>
<dbReference type="PANTHER" id="PTHR10851:SF0">
    <property type="entry name" value="PYRIDOXINE-5'-PHOSPHATE OXIDASE"/>
    <property type="match status" value="1"/>
</dbReference>
<feature type="binding site" evidence="5">
    <location>
        <position position="135"/>
    </location>
    <ligand>
        <name>substrate</name>
    </ligand>
</feature>
<feature type="binding site" evidence="5">
    <location>
        <begin position="80"/>
        <end position="81"/>
    </location>
    <ligand>
        <name>FMN</name>
        <dbReference type="ChEBI" id="CHEBI:58210"/>
    </ligand>
</feature>
<dbReference type="Pfam" id="PF10590">
    <property type="entry name" value="PNP_phzG_C"/>
    <property type="match status" value="1"/>
</dbReference>
<dbReference type="InterPro" id="IPR000659">
    <property type="entry name" value="Pyridox_Oxase"/>
</dbReference>
<feature type="domain" description="Pyridoxine 5'-phosphate oxidase dimerisation C-terminal" evidence="7">
    <location>
        <begin position="177"/>
        <end position="217"/>
    </location>
</feature>